<dbReference type="Proteomes" id="UP000308886">
    <property type="component" value="Unassembled WGS sequence"/>
</dbReference>
<comment type="caution">
    <text evidence="1">The sequence shown here is derived from an EMBL/GenBank/DDBJ whole genome shotgun (WGS) entry which is preliminary data.</text>
</comment>
<evidence type="ECO:0000313" key="2">
    <source>
        <dbReference type="Proteomes" id="UP000308886"/>
    </source>
</evidence>
<proteinExistence type="predicted"/>
<name>A0AC61QP75_9BACT</name>
<evidence type="ECO:0000313" key="1">
    <source>
        <dbReference type="EMBL" id="TGX81584.1"/>
    </source>
</evidence>
<reference evidence="1" key="1">
    <citation type="submission" date="2019-04" db="EMBL/GenBank/DDBJ databases">
        <title>Microbes associate with the intestines of laboratory mice.</title>
        <authorList>
            <person name="Navarre W."/>
            <person name="Wong E."/>
            <person name="Huang K."/>
            <person name="Tropini C."/>
            <person name="Ng K."/>
            <person name="Yu B."/>
        </authorList>
    </citation>
    <scope>NUCLEOTIDE SEQUENCE</scope>
    <source>
        <strain evidence="1">NM73_A23</strain>
    </source>
</reference>
<keyword evidence="2" id="KW-1185">Reference proteome</keyword>
<organism evidence="1 2">
    <name type="scientific">Palleniella muris</name>
    <dbReference type="NCBI Taxonomy" id="3038145"/>
    <lineage>
        <taxon>Bacteria</taxon>
        <taxon>Pseudomonadati</taxon>
        <taxon>Bacteroidota</taxon>
        <taxon>Bacteroidia</taxon>
        <taxon>Bacteroidales</taxon>
        <taxon>Prevotellaceae</taxon>
        <taxon>Palleniella</taxon>
    </lineage>
</organism>
<dbReference type="EMBL" id="SRZC01000015">
    <property type="protein sequence ID" value="TGX81584.1"/>
    <property type="molecule type" value="Genomic_DNA"/>
</dbReference>
<gene>
    <name evidence="1" type="ORF">E5358_09830</name>
</gene>
<sequence>MAKIKGICRNDDCDLAAERVIQEVEKSNFVCEECGKPLVPFGNISDGDKNKWKKKAAIVVAALAVLGGGGFALSQMSGSEEKAPEAINKVDTAKVDSVKAETATAKAEPVSEPVKPEAEKKEETKPAPEKTQPAAPKGPSVSWGKYTGPANGLGGTIRVTKSYTLDLNSMDGDVLELNPGDEIQNTQFKNGQLRGGVWVHGGKRRFFNR</sequence>
<protein>
    <submittedName>
        <fullName evidence="1">Uncharacterized protein</fullName>
    </submittedName>
</protein>
<accession>A0AC61QP75</accession>